<dbReference type="RefSeq" id="WP_229981288.1">
    <property type="nucleotide sequence ID" value="NZ_JAJJPB010000007.1"/>
</dbReference>
<dbReference type="Gene3D" id="3.40.50.1000">
    <property type="entry name" value="HAD superfamily/HAD-like"/>
    <property type="match status" value="1"/>
</dbReference>
<dbReference type="InterPro" id="IPR023214">
    <property type="entry name" value="HAD_sf"/>
</dbReference>
<comment type="caution">
    <text evidence="1">The sequence shown here is derived from an EMBL/GenBank/DDBJ whole genome shotgun (WGS) entry which is preliminary data.</text>
</comment>
<protein>
    <submittedName>
        <fullName evidence="1">ATPase P</fullName>
    </submittedName>
</protein>
<evidence type="ECO:0000313" key="2">
    <source>
        <dbReference type="Proteomes" id="UP001165422"/>
    </source>
</evidence>
<sequence>MLRITIPGQNELSVKNAVFDFNGTLATDGKLKSPVKEMLVEIEKFLDIYILSSDTYGSVQNECKNVGAKVQVLKGSNGSVKKKEFVQLLGAEDTICIGNGKNDIGMFEICVLSILIVGEEGCSAKALLKADIIVKSSEDALMLLLNPKRITATLRE</sequence>
<dbReference type="InterPro" id="IPR036412">
    <property type="entry name" value="HAD-like_sf"/>
</dbReference>
<evidence type="ECO:0000313" key="1">
    <source>
        <dbReference type="EMBL" id="MCC9294718.1"/>
    </source>
</evidence>
<dbReference type="SUPFAM" id="SSF56784">
    <property type="entry name" value="HAD-like"/>
    <property type="match status" value="1"/>
</dbReference>
<name>A0ABS8N4I4_9CLOT</name>
<gene>
    <name evidence="1" type="ORF">LN736_07585</name>
</gene>
<reference evidence="1" key="1">
    <citation type="submission" date="2021-11" db="EMBL/GenBank/DDBJ databases">
        <authorList>
            <person name="Qingchun L."/>
            <person name="Dong Z."/>
            <person name="Zongwei Q."/>
            <person name="Jia Z."/>
            <person name="Duotao L."/>
        </authorList>
    </citation>
    <scope>NUCLEOTIDE SEQUENCE</scope>
    <source>
        <strain evidence="1">WLY-B-L2</strain>
    </source>
</reference>
<organism evidence="1 2">
    <name type="scientific">Clostridium aromativorans</name>
    <dbReference type="NCBI Taxonomy" id="2836848"/>
    <lineage>
        <taxon>Bacteria</taxon>
        <taxon>Bacillati</taxon>
        <taxon>Bacillota</taxon>
        <taxon>Clostridia</taxon>
        <taxon>Eubacteriales</taxon>
        <taxon>Clostridiaceae</taxon>
        <taxon>Clostridium</taxon>
    </lineage>
</organism>
<keyword evidence="2" id="KW-1185">Reference proteome</keyword>
<dbReference type="Proteomes" id="UP001165422">
    <property type="component" value="Unassembled WGS sequence"/>
</dbReference>
<dbReference type="CDD" id="cd01427">
    <property type="entry name" value="HAD_like"/>
    <property type="match status" value="1"/>
</dbReference>
<dbReference type="EMBL" id="JAJJPB010000007">
    <property type="protein sequence ID" value="MCC9294718.1"/>
    <property type="molecule type" value="Genomic_DNA"/>
</dbReference>
<accession>A0ABS8N4I4</accession>
<proteinExistence type="predicted"/>